<gene>
    <name evidence="1" type="ORF">MNBD_GAMMA18-293</name>
</gene>
<organism evidence="1">
    <name type="scientific">hydrothermal vent metagenome</name>
    <dbReference type="NCBI Taxonomy" id="652676"/>
    <lineage>
        <taxon>unclassified sequences</taxon>
        <taxon>metagenomes</taxon>
        <taxon>ecological metagenomes</taxon>
    </lineage>
</organism>
<proteinExistence type="inferred from homology"/>
<dbReference type="AlphaFoldDB" id="A0A3B0Z2G1"/>
<evidence type="ECO:0000313" key="1">
    <source>
        <dbReference type="EMBL" id="VAW87468.1"/>
    </source>
</evidence>
<dbReference type="PANTHER" id="PTHR38692">
    <property type="entry name" value="PROTEIN SMG"/>
    <property type="match status" value="1"/>
</dbReference>
<dbReference type="EMBL" id="UOFP01000184">
    <property type="protein sequence ID" value="VAW87468.1"/>
    <property type="molecule type" value="Genomic_DNA"/>
</dbReference>
<dbReference type="Pfam" id="PF04361">
    <property type="entry name" value="DUF494"/>
    <property type="match status" value="1"/>
</dbReference>
<evidence type="ECO:0008006" key="2">
    <source>
        <dbReference type="Google" id="ProtNLM"/>
    </source>
</evidence>
<dbReference type="PANTHER" id="PTHR38692:SF1">
    <property type="entry name" value="PROTEIN SMG"/>
    <property type="match status" value="1"/>
</dbReference>
<dbReference type="InterPro" id="IPR007456">
    <property type="entry name" value="Smg"/>
</dbReference>
<dbReference type="HAMAP" id="MF_00598">
    <property type="entry name" value="Smg"/>
    <property type="match status" value="1"/>
</dbReference>
<protein>
    <recommendedName>
        <fullName evidence="2">Protein Smg homolog</fullName>
    </recommendedName>
</protein>
<name>A0A3B0Z2G1_9ZZZZ</name>
<reference evidence="1" key="1">
    <citation type="submission" date="2018-06" db="EMBL/GenBank/DDBJ databases">
        <authorList>
            <person name="Zhirakovskaya E."/>
        </authorList>
    </citation>
    <scope>NUCLEOTIDE SEQUENCE</scope>
</reference>
<sequence length="158" mass="18240">MKENVLDILIYLFENHLDDEGPEPDQATLQDELAEAGFEPQQIHKAFCWLEGLSDLEGISPSLPKHPAQAVRFFSDYERARLDMNCQGFLISMEELGILDAISRELVLDRIMALESDEIELDQVKWIVMLVLYNRPGQEAEFAWMENVVFQENENTVH</sequence>
<accession>A0A3B0Z2G1</accession>